<evidence type="ECO:0008006" key="3">
    <source>
        <dbReference type="Google" id="ProtNLM"/>
    </source>
</evidence>
<proteinExistence type="predicted"/>
<dbReference type="SUPFAM" id="SSF53335">
    <property type="entry name" value="S-adenosyl-L-methionine-dependent methyltransferases"/>
    <property type="match status" value="1"/>
</dbReference>
<evidence type="ECO:0000313" key="2">
    <source>
        <dbReference type="Proteomes" id="UP000177152"/>
    </source>
</evidence>
<dbReference type="Proteomes" id="UP000177152">
    <property type="component" value="Unassembled WGS sequence"/>
</dbReference>
<accession>A0A1G2K5D1</accession>
<dbReference type="InterPro" id="IPR029063">
    <property type="entry name" value="SAM-dependent_MTases_sf"/>
</dbReference>
<dbReference type="CDD" id="cd02440">
    <property type="entry name" value="AdoMet_MTases"/>
    <property type="match status" value="1"/>
</dbReference>
<evidence type="ECO:0000313" key="1">
    <source>
        <dbReference type="EMBL" id="OGZ94649.1"/>
    </source>
</evidence>
<comment type="caution">
    <text evidence="1">The sequence shown here is derived from an EMBL/GenBank/DDBJ whole genome shotgun (WGS) entry which is preliminary data.</text>
</comment>
<dbReference type="Gene3D" id="3.40.50.150">
    <property type="entry name" value="Vaccinia Virus protein VP39"/>
    <property type="match status" value="1"/>
</dbReference>
<dbReference type="PANTHER" id="PTHR43861">
    <property type="entry name" value="TRANS-ACONITATE 2-METHYLTRANSFERASE-RELATED"/>
    <property type="match status" value="1"/>
</dbReference>
<name>A0A1G2K5D1_9BACT</name>
<dbReference type="EMBL" id="MHQC01000032">
    <property type="protein sequence ID" value="OGZ94649.1"/>
    <property type="molecule type" value="Genomic_DNA"/>
</dbReference>
<sequence>MDRLLDPLLRFLRVRRVRSYISRGAVVLDVGCGFKARLLRSLLPLISKGIGIDMDVPEGEEGNITLKKGLLEKTLDQETSSVDVVTLTAVLEHLQYPEDILKEIYRVLRPGGTLIITVPTWAARPVLEVLAYKLHVIEEGEIRDHKRYFWKRDLSRMLVSAGFKTEHITQAYFEAGFNLFAVAKK</sequence>
<dbReference type="Pfam" id="PF13489">
    <property type="entry name" value="Methyltransf_23"/>
    <property type="match status" value="1"/>
</dbReference>
<gene>
    <name evidence="1" type="ORF">A2633_01365</name>
</gene>
<organism evidence="1 2">
    <name type="scientific">Candidatus Sungbacteria bacterium RIFCSPHIGHO2_01_FULL_47_32</name>
    <dbReference type="NCBI Taxonomy" id="1802264"/>
    <lineage>
        <taxon>Bacteria</taxon>
        <taxon>Candidatus Sungiibacteriota</taxon>
    </lineage>
</organism>
<reference evidence="1 2" key="1">
    <citation type="journal article" date="2016" name="Nat. Commun.">
        <title>Thousands of microbial genomes shed light on interconnected biogeochemical processes in an aquifer system.</title>
        <authorList>
            <person name="Anantharaman K."/>
            <person name="Brown C.T."/>
            <person name="Hug L.A."/>
            <person name="Sharon I."/>
            <person name="Castelle C.J."/>
            <person name="Probst A.J."/>
            <person name="Thomas B.C."/>
            <person name="Singh A."/>
            <person name="Wilkins M.J."/>
            <person name="Karaoz U."/>
            <person name="Brodie E.L."/>
            <person name="Williams K.H."/>
            <person name="Hubbard S.S."/>
            <person name="Banfield J.F."/>
        </authorList>
    </citation>
    <scope>NUCLEOTIDE SEQUENCE [LARGE SCALE GENOMIC DNA]</scope>
</reference>
<protein>
    <recommendedName>
        <fullName evidence="3">Methyltransferase type 11 domain-containing protein</fullName>
    </recommendedName>
</protein>
<dbReference type="AlphaFoldDB" id="A0A1G2K5D1"/>